<proteinExistence type="predicted"/>
<keyword evidence="2" id="KW-1185">Reference proteome</keyword>
<reference evidence="1 2" key="1">
    <citation type="submission" date="2024-03" db="EMBL/GenBank/DDBJ databases">
        <title>Mouse gut bacterial collection (mGBC) of GemPharmatech.</title>
        <authorList>
            <person name="He Y."/>
            <person name="Dong L."/>
            <person name="Wu D."/>
            <person name="Gao X."/>
            <person name="Lin Z."/>
        </authorList>
    </citation>
    <scope>NUCLEOTIDE SEQUENCE [LARGE SCALE GENOMIC DNA]</scope>
    <source>
        <strain evidence="1 2">54-13</strain>
    </source>
</reference>
<dbReference type="RefSeq" id="WP_121697815.1">
    <property type="nucleotide sequence ID" value="NZ_JBCLPP010000001.1"/>
</dbReference>
<sequence>MNKPTHPFLFAIVISALCTACGNDKKIASTAAIVQDDRVHISTGSESEDIIAIQNASATIEAYPVDNSCAGPFRIGDEIPEKAEGFAKIESLEKKMLPNGKIYETPVYIYEIGNEGYVKVTPQYDTIANCTNDKIGEIFVYSDLFLTDKGVGAMSSVEEFASAYSDFHIRYEPDDKLFIVETPQLNNVQFIIDNEYYQGEDTVFTSNKSCYLQVSDFQKASYFTAIRIIKH</sequence>
<evidence type="ECO:0008006" key="3">
    <source>
        <dbReference type="Google" id="ProtNLM"/>
    </source>
</evidence>
<name>A0ABV4CRL3_9BACT</name>
<organism evidence="1 2">
    <name type="scientific">Heminiphilus faecis</name>
    <dbReference type="NCBI Taxonomy" id="2601703"/>
    <lineage>
        <taxon>Bacteria</taxon>
        <taxon>Pseudomonadati</taxon>
        <taxon>Bacteroidota</taxon>
        <taxon>Bacteroidia</taxon>
        <taxon>Bacteroidales</taxon>
        <taxon>Muribaculaceae</taxon>
        <taxon>Heminiphilus</taxon>
    </lineage>
</organism>
<dbReference type="EMBL" id="JBCLPP010000001">
    <property type="protein sequence ID" value="MEY8244023.1"/>
    <property type="molecule type" value="Genomic_DNA"/>
</dbReference>
<dbReference type="Proteomes" id="UP001565200">
    <property type="component" value="Unassembled WGS sequence"/>
</dbReference>
<comment type="caution">
    <text evidence="1">The sequence shown here is derived from an EMBL/GenBank/DDBJ whole genome shotgun (WGS) entry which is preliminary data.</text>
</comment>
<evidence type="ECO:0000313" key="2">
    <source>
        <dbReference type="Proteomes" id="UP001565200"/>
    </source>
</evidence>
<evidence type="ECO:0000313" key="1">
    <source>
        <dbReference type="EMBL" id="MEY8244023.1"/>
    </source>
</evidence>
<gene>
    <name evidence="1" type="ORF">AAK873_00150</name>
</gene>
<protein>
    <recommendedName>
        <fullName evidence="3">Lipoprotein</fullName>
    </recommendedName>
</protein>
<accession>A0ABV4CRL3</accession>